<proteinExistence type="predicted"/>
<dbReference type="RefSeq" id="WP_105220858.1">
    <property type="nucleotide sequence ID" value="NZ_CAWNSU010000073.1"/>
</dbReference>
<dbReference type="AlphaFoldDB" id="A0A6N8FWV4"/>
<organism evidence="1 2">
    <name type="scientific">Gloeocapsopsis dulcis AAB1 = 1H9</name>
    <dbReference type="NCBI Taxonomy" id="1433147"/>
    <lineage>
        <taxon>Bacteria</taxon>
        <taxon>Bacillati</taxon>
        <taxon>Cyanobacteriota</taxon>
        <taxon>Cyanophyceae</taxon>
        <taxon>Oscillatoriophycideae</taxon>
        <taxon>Chroococcales</taxon>
        <taxon>Chroococcaceae</taxon>
        <taxon>Gloeocapsopsis</taxon>
        <taxon>Gloeocapsopsis dulcis</taxon>
    </lineage>
</organism>
<name>A0A6N8FWV4_9CHRO</name>
<comment type="caution">
    <text evidence="1">The sequence shown here is derived from an EMBL/GenBank/DDBJ whole genome shotgun (WGS) entry which is preliminary data.</text>
</comment>
<keyword evidence="2" id="KW-1185">Reference proteome</keyword>
<evidence type="ECO:0000313" key="1">
    <source>
        <dbReference type="EMBL" id="MUL36426.1"/>
    </source>
</evidence>
<accession>A0A6N8FWV4</accession>
<dbReference type="OrthoDB" id="495562at2"/>
<evidence type="ECO:0000313" key="2">
    <source>
        <dbReference type="Proteomes" id="UP000441797"/>
    </source>
</evidence>
<dbReference type="Proteomes" id="UP000441797">
    <property type="component" value="Unassembled WGS sequence"/>
</dbReference>
<gene>
    <name evidence="1" type="ORF">BWI75_08715</name>
</gene>
<dbReference type="EMBL" id="NAPY01000010">
    <property type="protein sequence ID" value="MUL36426.1"/>
    <property type="molecule type" value="Genomic_DNA"/>
</dbReference>
<protein>
    <submittedName>
        <fullName evidence="1">Uncharacterized protein</fullName>
    </submittedName>
</protein>
<reference evidence="1 2" key="1">
    <citation type="journal article" date="2019" name="Front. Microbiol.">
        <title>Genomic Features for Desiccation Tolerance and Sugar Biosynthesis in the Extremophile Gloeocapsopsis sp. UTEX B3054.</title>
        <authorList>
            <person name="Urrejola C."/>
            <person name="Alcorta J."/>
            <person name="Salas L."/>
            <person name="Vasquez M."/>
            <person name="Polz M.F."/>
            <person name="Vicuna R."/>
            <person name="Diez B."/>
        </authorList>
    </citation>
    <scope>NUCLEOTIDE SEQUENCE [LARGE SCALE GENOMIC DNA]</scope>
    <source>
        <strain evidence="1 2">1H9</strain>
    </source>
</reference>
<sequence length="66" mass="7374">MNTNTSNNCPCCGNPLLRHARQGGMYWFCTSCWQEVPILAVSKLPVPEVVVQRSQPKQVVKSKIEA</sequence>